<evidence type="ECO:0000313" key="5">
    <source>
        <dbReference type="Proteomes" id="UP000639772"/>
    </source>
</evidence>
<dbReference type="PANTHER" id="PTHR45270:SF4">
    <property type="entry name" value="CHAPERONE DNAJ-DOMAIN SUPERFAMILY PROTEIN"/>
    <property type="match status" value="1"/>
</dbReference>
<evidence type="ECO:0000256" key="2">
    <source>
        <dbReference type="SAM" id="Phobius"/>
    </source>
</evidence>
<dbReference type="InterPro" id="IPR036869">
    <property type="entry name" value="J_dom_sf"/>
</dbReference>
<feature type="transmembrane region" description="Helical" evidence="2">
    <location>
        <begin position="208"/>
        <end position="227"/>
    </location>
</feature>
<feature type="compositionally biased region" description="Low complexity" evidence="1">
    <location>
        <begin position="638"/>
        <end position="658"/>
    </location>
</feature>
<sequence length="719" mass="81274">MMARKGNQKRNGVDRESHGQQKAVPESLDACYMEKKESSDEKMADFGRSDSDLQFRSSNPFSEHANYVDNKGNCRSSKPRVSEVPLRRKLGNKMQRSAQAYFSSKVVNGAENDLLCGASRITETDGALNCKLNLNGRSYGDSSVRSTAAHVGSFDALYGWSFQFALHVLEIASEWIEPQKARLSFVISYVCSTCDCGVAKIKLVYPVVWKWILYFGKLIFLLAMIWLDCNIRGFTSLLRFGMTSFFTVLWCSLLSIIGMVGLIKVILMMVITVLLVVFLGIGPALLALIISATVVLWLYGSFWTTCLVTLLGGVTFGFRHERLALCLTTFYSLHCAKSYMGWLGLLLGLNLSFISCDVFLRVLPKNVNEHRFDIPQGQDIHSETGADVDDTNTSTRHSADFSCEIPSTSGRETELTSEDEVARMLNCRDHYSVLGFNRYDNFDASVLKKEYRKMAMLVHPDKNMGNEKAAEAFKKLQNAYEVLLDSIKRKNYDDELRTEEFLNYIRKFQTSSHKNGRHGVFSPESNHFEAEDGGFDGVSRRILCKKCHSFHVWMLTERSKSHARWCQDCKVFHPAKDGDGWLEQSLHPFFFGLLQKVDSPRAYVCSENRIYDATPWFFCQGMRCPANTHKPSFHVNTSLSSKHNGSSKASSSAHRGSNGMPSAKNGNMRTEEDFFEWFQNAVNSERFGTDGNHKEDPCDNSSGSKNKNNKKTRKGKKQR</sequence>
<dbReference type="GO" id="GO:0005783">
    <property type="term" value="C:endoplasmic reticulum"/>
    <property type="evidence" value="ECO:0007669"/>
    <property type="project" value="UniProtKB-ARBA"/>
</dbReference>
<dbReference type="AlphaFoldDB" id="A0A835R1N3"/>
<accession>A0A835R1N3</accession>
<dbReference type="PRINTS" id="PR00625">
    <property type="entry name" value="JDOMAIN"/>
</dbReference>
<feature type="region of interest" description="Disordered" evidence="1">
    <location>
        <begin position="1"/>
        <end position="29"/>
    </location>
</feature>
<comment type="caution">
    <text evidence="4">The sequence shown here is derived from an EMBL/GenBank/DDBJ whole genome shotgun (WGS) entry which is preliminary data.</text>
</comment>
<dbReference type="SMART" id="SM00271">
    <property type="entry name" value="DnaJ"/>
    <property type="match status" value="1"/>
</dbReference>
<feature type="transmembrane region" description="Helical" evidence="2">
    <location>
        <begin position="339"/>
        <end position="360"/>
    </location>
</feature>
<dbReference type="PROSITE" id="PS00636">
    <property type="entry name" value="DNAJ_1"/>
    <property type="match status" value="1"/>
</dbReference>
<organism evidence="4 5">
    <name type="scientific">Vanilla planifolia</name>
    <name type="common">Vanilla</name>
    <dbReference type="NCBI Taxonomy" id="51239"/>
    <lineage>
        <taxon>Eukaryota</taxon>
        <taxon>Viridiplantae</taxon>
        <taxon>Streptophyta</taxon>
        <taxon>Embryophyta</taxon>
        <taxon>Tracheophyta</taxon>
        <taxon>Spermatophyta</taxon>
        <taxon>Magnoliopsida</taxon>
        <taxon>Liliopsida</taxon>
        <taxon>Asparagales</taxon>
        <taxon>Orchidaceae</taxon>
        <taxon>Vanilloideae</taxon>
        <taxon>Vanilleae</taxon>
        <taxon>Vanilla</taxon>
    </lineage>
</organism>
<dbReference type="PANTHER" id="PTHR45270">
    <property type="entry name" value="OS03G0832900 PROTEIN"/>
    <property type="match status" value="1"/>
</dbReference>
<dbReference type="EMBL" id="JADCNM010000006">
    <property type="protein sequence ID" value="KAG0478323.1"/>
    <property type="molecule type" value="Genomic_DNA"/>
</dbReference>
<feature type="region of interest" description="Disordered" evidence="1">
    <location>
        <begin position="686"/>
        <end position="719"/>
    </location>
</feature>
<dbReference type="InterPro" id="IPR001623">
    <property type="entry name" value="DnaJ_domain"/>
</dbReference>
<feature type="region of interest" description="Disordered" evidence="1">
    <location>
        <begin position="635"/>
        <end position="666"/>
    </location>
</feature>
<feature type="transmembrane region" description="Helical" evidence="2">
    <location>
        <begin position="239"/>
        <end position="258"/>
    </location>
</feature>
<evidence type="ECO:0000259" key="3">
    <source>
        <dbReference type="PROSITE" id="PS50076"/>
    </source>
</evidence>
<protein>
    <recommendedName>
        <fullName evidence="3">J domain-containing protein</fullName>
    </recommendedName>
</protein>
<feature type="compositionally biased region" description="Basic residues" evidence="1">
    <location>
        <begin position="707"/>
        <end position="719"/>
    </location>
</feature>
<dbReference type="OrthoDB" id="1507364at2759"/>
<name>A0A835R1N3_VANPL</name>
<dbReference type="PROSITE" id="PS50076">
    <property type="entry name" value="DNAJ_2"/>
    <property type="match status" value="1"/>
</dbReference>
<feature type="compositionally biased region" description="Basic and acidic residues" evidence="1">
    <location>
        <begin position="687"/>
        <end position="697"/>
    </location>
</feature>
<keyword evidence="2" id="KW-0472">Membrane</keyword>
<feature type="transmembrane region" description="Helical" evidence="2">
    <location>
        <begin position="296"/>
        <end position="318"/>
    </location>
</feature>
<reference evidence="4 5" key="1">
    <citation type="journal article" date="2020" name="Nat. Food">
        <title>A phased Vanilla planifolia genome enables genetic improvement of flavour and production.</title>
        <authorList>
            <person name="Hasing T."/>
            <person name="Tang H."/>
            <person name="Brym M."/>
            <person name="Khazi F."/>
            <person name="Huang T."/>
            <person name="Chambers A.H."/>
        </authorList>
    </citation>
    <scope>NUCLEOTIDE SEQUENCE [LARGE SCALE GENOMIC DNA]</scope>
    <source>
        <tissue evidence="4">Leaf</tissue>
    </source>
</reference>
<keyword evidence="2" id="KW-1133">Transmembrane helix</keyword>
<dbReference type="InterPro" id="IPR032843">
    <property type="entry name" value="Jiv"/>
</dbReference>
<dbReference type="InterPro" id="IPR018253">
    <property type="entry name" value="DnaJ_domain_CS"/>
</dbReference>
<gene>
    <name evidence="4" type="ORF">HPP92_013042</name>
</gene>
<proteinExistence type="predicted"/>
<dbReference type="Pfam" id="PF00226">
    <property type="entry name" value="DnaJ"/>
    <property type="match status" value="1"/>
</dbReference>
<dbReference type="Proteomes" id="UP000639772">
    <property type="component" value="Chromosome 6"/>
</dbReference>
<feature type="transmembrane region" description="Helical" evidence="2">
    <location>
        <begin position="265"/>
        <end position="290"/>
    </location>
</feature>
<evidence type="ECO:0000313" key="4">
    <source>
        <dbReference type="EMBL" id="KAG0478323.1"/>
    </source>
</evidence>
<dbReference type="SUPFAM" id="SSF46565">
    <property type="entry name" value="Chaperone J-domain"/>
    <property type="match status" value="1"/>
</dbReference>
<dbReference type="Pfam" id="PF14901">
    <property type="entry name" value="Jiv90"/>
    <property type="match status" value="1"/>
</dbReference>
<feature type="domain" description="J" evidence="3">
    <location>
        <begin position="429"/>
        <end position="496"/>
    </location>
</feature>
<dbReference type="CDD" id="cd06257">
    <property type="entry name" value="DnaJ"/>
    <property type="match status" value="1"/>
</dbReference>
<evidence type="ECO:0000256" key="1">
    <source>
        <dbReference type="SAM" id="MobiDB-lite"/>
    </source>
</evidence>
<dbReference type="Gene3D" id="1.10.287.110">
    <property type="entry name" value="DnaJ domain"/>
    <property type="match status" value="1"/>
</dbReference>
<keyword evidence="2" id="KW-0812">Transmembrane</keyword>